<protein>
    <submittedName>
        <fullName evidence="2">Uncharacterized protein</fullName>
    </submittedName>
</protein>
<comment type="caution">
    <text evidence="2">The sequence shown here is derived from an EMBL/GenBank/DDBJ whole genome shotgun (WGS) entry which is preliminary data.</text>
</comment>
<keyword evidence="3" id="KW-1185">Reference proteome</keyword>
<accession>A0ABR3JM00</accession>
<evidence type="ECO:0000256" key="1">
    <source>
        <dbReference type="SAM" id="Phobius"/>
    </source>
</evidence>
<feature type="transmembrane region" description="Helical" evidence="1">
    <location>
        <begin position="6"/>
        <end position="27"/>
    </location>
</feature>
<name>A0ABR3JM00_9AGAR</name>
<reference evidence="3" key="1">
    <citation type="submission" date="2024-06" db="EMBL/GenBank/DDBJ databases">
        <title>Multi-omics analyses provide insights into the biosynthesis of the anticancer antibiotic pleurotin in Hohenbuehelia grisea.</title>
        <authorList>
            <person name="Weaver J.A."/>
            <person name="Alberti F."/>
        </authorList>
    </citation>
    <scope>NUCLEOTIDE SEQUENCE [LARGE SCALE GENOMIC DNA]</scope>
    <source>
        <strain evidence="3">T-177</strain>
    </source>
</reference>
<organism evidence="2 3">
    <name type="scientific">Hohenbuehelia grisea</name>
    <dbReference type="NCBI Taxonomy" id="104357"/>
    <lineage>
        <taxon>Eukaryota</taxon>
        <taxon>Fungi</taxon>
        <taxon>Dikarya</taxon>
        <taxon>Basidiomycota</taxon>
        <taxon>Agaricomycotina</taxon>
        <taxon>Agaricomycetes</taxon>
        <taxon>Agaricomycetidae</taxon>
        <taxon>Agaricales</taxon>
        <taxon>Pleurotineae</taxon>
        <taxon>Pleurotaceae</taxon>
        <taxon>Hohenbuehelia</taxon>
    </lineage>
</organism>
<keyword evidence="1" id="KW-0812">Transmembrane</keyword>
<gene>
    <name evidence="2" type="ORF">HGRIS_002950</name>
</gene>
<evidence type="ECO:0000313" key="3">
    <source>
        <dbReference type="Proteomes" id="UP001556367"/>
    </source>
</evidence>
<dbReference type="EMBL" id="JASNQZ010000006">
    <property type="protein sequence ID" value="KAL0956838.1"/>
    <property type="molecule type" value="Genomic_DNA"/>
</dbReference>
<evidence type="ECO:0000313" key="2">
    <source>
        <dbReference type="EMBL" id="KAL0956838.1"/>
    </source>
</evidence>
<dbReference type="Proteomes" id="UP001556367">
    <property type="component" value="Unassembled WGS sequence"/>
</dbReference>
<proteinExistence type="predicted"/>
<keyword evidence="1" id="KW-1133">Transmembrane helix</keyword>
<sequence>MAMTSAVPAMLAVVGGALIGGLAYWGISRFREGRGRDIEDLEKPAPRSAFWIGRVTVEYANYFLYIVFD</sequence>
<keyword evidence="1" id="KW-0472">Membrane</keyword>